<evidence type="ECO:0000256" key="4">
    <source>
        <dbReference type="SAM" id="MobiDB-lite"/>
    </source>
</evidence>
<evidence type="ECO:0000313" key="8">
    <source>
        <dbReference type="Proteomes" id="UP000603904"/>
    </source>
</evidence>
<dbReference type="PROSITE" id="PS51173">
    <property type="entry name" value="CBM2"/>
    <property type="match status" value="1"/>
</dbReference>
<keyword evidence="5" id="KW-0732">Signal</keyword>
<dbReference type="Pfam" id="PF00553">
    <property type="entry name" value="CBM_2"/>
    <property type="match status" value="1"/>
</dbReference>
<feature type="signal peptide" evidence="5">
    <location>
        <begin position="1"/>
        <end position="30"/>
    </location>
</feature>
<protein>
    <recommendedName>
        <fullName evidence="6">CBM2 domain-containing protein</fullName>
    </recommendedName>
</protein>
<dbReference type="SMART" id="SM00637">
    <property type="entry name" value="CBD_II"/>
    <property type="match status" value="1"/>
</dbReference>
<dbReference type="EMBL" id="BOOC01000029">
    <property type="protein sequence ID" value="GIH42138.1"/>
    <property type="molecule type" value="Genomic_DNA"/>
</dbReference>
<evidence type="ECO:0000256" key="1">
    <source>
        <dbReference type="ARBA" id="ARBA00023277"/>
    </source>
</evidence>
<keyword evidence="1" id="KW-0119">Carbohydrate metabolism</keyword>
<feature type="compositionally biased region" description="Low complexity" evidence="4">
    <location>
        <begin position="70"/>
        <end position="91"/>
    </location>
</feature>
<evidence type="ECO:0000256" key="3">
    <source>
        <dbReference type="ARBA" id="ARBA00023326"/>
    </source>
</evidence>
<dbReference type="Proteomes" id="UP000603904">
    <property type="component" value="Unassembled WGS sequence"/>
</dbReference>
<evidence type="ECO:0000313" key="7">
    <source>
        <dbReference type="EMBL" id="GIH42138.1"/>
    </source>
</evidence>
<keyword evidence="3" id="KW-0624">Polysaccharide degradation</keyword>
<dbReference type="SUPFAM" id="SSF49384">
    <property type="entry name" value="Carbohydrate-binding domain"/>
    <property type="match status" value="1"/>
</dbReference>
<accession>A0ABQ4G579</accession>
<dbReference type="SUPFAM" id="SSF49265">
    <property type="entry name" value="Fibronectin type III"/>
    <property type="match status" value="2"/>
</dbReference>
<evidence type="ECO:0000259" key="6">
    <source>
        <dbReference type="PROSITE" id="PS51173"/>
    </source>
</evidence>
<keyword evidence="8" id="KW-1185">Reference proteome</keyword>
<proteinExistence type="predicted"/>
<dbReference type="InterPro" id="IPR003961">
    <property type="entry name" value="FN3_dom"/>
</dbReference>
<dbReference type="InterPro" id="IPR013783">
    <property type="entry name" value="Ig-like_fold"/>
</dbReference>
<name>A0ABQ4G579_9ACTN</name>
<dbReference type="InterPro" id="IPR036116">
    <property type="entry name" value="FN3_sf"/>
</dbReference>
<sequence length="414" mass="41971">MRLPRAGAWATAAALAAALLTGAAAPAALAATLPHSAAVAAPLARPAAVAAPLANPEAVLPHPAAVLSRSAAAQATDGPSPSPSPGGDVTPPSRPSGITLCPPPLPAGDTRGVVGLCWSASTDDVGVTGYEVYRLDTGGFVKAASPTGTITVISGLIRSRVYTFYIVAKDAAGNTSEPSALVNAAAVTGMYVSPTPTPGDTTPPSRPAGLRDYCAYDFRGTSFCWNPSTDDVGVTRYDVYRQTATGYLRVGTTTSTFFMEGGLVTGRSYTYFVVAEDAAGNLSLPSDLLAALAREGFPTPSPSPSPTPPGCAVTYADTSWSTGFTASVTITNTGTAPIDGWTLRFAFPSTGQRLTQGWSATWSQSGSAVTAVNMPWNAVIRPGASVQIGFNGAHTGTDPHPAAFTLNGTACSAA</sequence>
<comment type="caution">
    <text evidence="7">The sequence shown here is derived from an EMBL/GenBank/DDBJ whole genome shotgun (WGS) entry which is preliminary data.</text>
</comment>
<evidence type="ECO:0000256" key="5">
    <source>
        <dbReference type="SAM" id="SignalP"/>
    </source>
</evidence>
<reference evidence="7 8" key="1">
    <citation type="submission" date="2021-01" db="EMBL/GenBank/DDBJ databases">
        <title>Whole genome shotgun sequence of Microbispora corallina NBRC 16416.</title>
        <authorList>
            <person name="Komaki H."/>
            <person name="Tamura T."/>
        </authorList>
    </citation>
    <scope>NUCLEOTIDE SEQUENCE [LARGE SCALE GENOMIC DNA]</scope>
    <source>
        <strain evidence="7 8">NBRC 16416</strain>
    </source>
</reference>
<dbReference type="CDD" id="cd00063">
    <property type="entry name" value="FN3"/>
    <property type="match status" value="1"/>
</dbReference>
<dbReference type="Gene3D" id="2.60.40.290">
    <property type="match status" value="1"/>
</dbReference>
<feature type="chain" id="PRO_5047204080" description="CBM2 domain-containing protein" evidence="5">
    <location>
        <begin position="31"/>
        <end position="414"/>
    </location>
</feature>
<dbReference type="PANTHER" id="PTHR48148:SF3">
    <property type="entry name" value="KERATINOCYTE PROLINE-RICH PROTEIN"/>
    <property type="match status" value="1"/>
</dbReference>
<feature type="domain" description="CBM2" evidence="6">
    <location>
        <begin position="304"/>
        <end position="414"/>
    </location>
</feature>
<organism evidence="7 8">
    <name type="scientific">Microbispora corallina</name>
    <dbReference type="NCBI Taxonomy" id="83302"/>
    <lineage>
        <taxon>Bacteria</taxon>
        <taxon>Bacillati</taxon>
        <taxon>Actinomycetota</taxon>
        <taxon>Actinomycetes</taxon>
        <taxon>Streptosporangiales</taxon>
        <taxon>Streptosporangiaceae</taxon>
        <taxon>Microbispora</taxon>
    </lineage>
</organism>
<dbReference type="RefSeq" id="WP_239103904.1">
    <property type="nucleotide sequence ID" value="NZ_BOOC01000029.1"/>
</dbReference>
<keyword evidence="2" id="KW-0326">Glycosidase</keyword>
<dbReference type="InterPro" id="IPR001919">
    <property type="entry name" value="CBD2"/>
</dbReference>
<dbReference type="PANTHER" id="PTHR48148">
    <property type="entry name" value="KERATINOCYTE PROLINE-RICH PROTEIN"/>
    <property type="match status" value="1"/>
</dbReference>
<dbReference type="Gene3D" id="2.60.40.10">
    <property type="entry name" value="Immunoglobulins"/>
    <property type="match status" value="2"/>
</dbReference>
<feature type="region of interest" description="Disordered" evidence="4">
    <location>
        <begin position="70"/>
        <end position="104"/>
    </location>
</feature>
<dbReference type="InterPro" id="IPR012291">
    <property type="entry name" value="CBM2_carb-bd_dom_sf"/>
</dbReference>
<gene>
    <name evidence="7" type="ORF">Mco01_51380</name>
</gene>
<dbReference type="InterPro" id="IPR008965">
    <property type="entry name" value="CBM2/CBM3_carb-bd_dom_sf"/>
</dbReference>
<evidence type="ECO:0000256" key="2">
    <source>
        <dbReference type="ARBA" id="ARBA00023295"/>
    </source>
</evidence>
<keyword evidence="2" id="KW-0378">Hydrolase</keyword>